<keyword evidence="2" id="KW-1185">Reference proteome</keyword>
<name>A0A8C6G3U7_MOSMO</name>
<dbReference type="GeneTree" id="ENSGT00910000148331"/>
<accession>A0A8C6G3U7</accession>
<organism evidence="1 2">
    <name type="scientific">Moschus moschiferus</name>
    <name type="common">Siberian musk deer</name>
    <name type="synonym">Moschus sibiricus</name>
    <dbReference type="NCBI Taxonomy" id="68415"/>
    <lineage>
        <taxon>Eukaryota</taxon>
        <taxon>Metazoa</taxon>
        <taxon>Chordata</taxon>
        <taxon>Craniata</taxon>
        <taxon>Vertebrata</taxon>
        <taxon>Euteleostomi</taxon>
        <taxon>Mammalia</taxon>
        <taxon>Eutheria</taxon>
        <taxon>Laurasiatheria</taxon>
        <taxon>Artiodactyla</taxon>
        <taxon>Ruminantia</taxon>
        <taxon>Pecora</taxon>
        <taxon>Moschidae</taxon>
        <taxon>Moschus</taxon>
    </lineage>
</organism>
<reference evidence="1" key="1">
    <citation type="submission" date="2025-08" db="UniProtKB">
        <authorList>
            <consortium name="Ensembl"/>
        </authorList>
    </citation>
    <scope>IDENTIFICATION</scope>
</reference>
<dbReference type="Proteomes" id="UP000694544">
    <property type="component" value="Unplaced"/>
</dbReference>
<evidence type="ECO:0000313" key="1">
    <source>
        <dbReference type="Ensembl" id="ENSMMSP00000032989.1"/>
    </source>
</evidence>
<protein>
    <submittedName>
        <fullName evidence="1">Uncharacterized protein</fullName>
    </submittedName>
</protein>
<proteinExistence type="predicted"/>
<evidence type="ECO:0000313" key="2">
    <source>
        <dbReference type="Proteomes" id="UP000694544"/>
    </source>
</evidence>
<sequence length="72" mass="8702">MSLFFFRIVYLKVGLVKKVFYFQRSELNWTVHPQLQNSYQSGLLYLGVKSVVLMTSEEIFHIFINYKSYQRK</sequence>
<reference evidence="1" key="2">
    <citation type="submission" date="2025-09" db="UniProtKB">
        <authorList>
            <consortium name="Ensembl"/>
        </authorList>
    </citation>
    <scope>IDENTIFICATION</scope>
</reference>
<dbReference type="Ensembl" id="ENSMMST00000036205.1">
    <property type="protein sequence ID" value="ENSMMSP00000032989.1"/>
    <property type="gene ID" value="ENSMMSG00000024336.1"/>
</dbReference>
<dbReference type="AlphaFoldDB" id="A0A8C6G3U7"/>